<organism evidence="1 2">
    <name type="scientific">Bathymodiolus thermophilus thioautotrophic gill symbiont</name>
    <dbReference type="NCBI Taxonomy" id="2360"/>
    <lineage>
        <taxon>Bacteria</taxon>
        <taxon>Pseudomonadati</taxon>
        <taxon>Pseudomonadota</taxon>
        <taxon>Gammaproteobacteria</taxon>
        <taxon>sulfur-oxidizing symbionts</taxon>
    </lineage>
</organism>
<dbReference type="Proteomes" id="UP000278334">
    <property type="component" value="Chromosome"/>
</dbReference>
<accession>A0A3G3IM16</accession>
<dbReference type="Pfam" id="PF13310">
    <property type="entry name" value="Virulence_RhuM"/>
    <property type="match status" value="1"/>
</dbReference>
<reference evidence="1 2" key="1">
    <citation type="submission" date="2017-11" db="EMBL/GenBank/DDBJ databases">
        <title>Genome sequence of the bacterial symbiont EPR9N from a vent mussel Bathymodiolus thermophilus.</title>
        <authorList>
            <person name="Won Y.-J."/>
        </authorList>
    </citation>
    <scope>NUCLEOTIDE SEQUENCE [LARGE SCALE GENOMIC DNA]</scope>
    <source>
        <strain evidence="1 2">EPR9N</strain>
    </source>
</reference>
<name>A0A3G3IM16_9GAMM</name>
<dbReference type="InterPro" id="IPR011204">
    <property type="entry name" value="Virulence_RhuM-like"/>
</dbReference>
<dbReference type="PIRSF" id="PIRSF015268">
    <property type="entry name" value="Virulence_RhuM"/>
    <property type="match status" value="1"/>
</dbReference>
<gene>
    <name evidence="1" type="ORF">MS2017_1051</name>
</gene>
<evidence type="ECO:0000313" key="1">
    <source>
        <dbReference type="EMBL" id="AYQ56758.1"/>
    </source>
</evidence>
<dbReference type="AlphaFoldDB" id="A0A3G3IM16"/>
<dbReference type="KEGG" id="bthg:MS2017_1051"/>
<proteinExistence type="predicted"/>
<protein>
    <submittedName>
        <fullName evidence="1">Toxin Fic</fullName>
    </submittedName>
</protein>
<dbReference type="EMBL" id="CP024634">
    <property type="protein sequence ID" value="AYQ56758.1"/>
    <property type="molecule type" value="Genomic_DNA"/>
</dbReference>
<dbReference type="PANTHER" id="PTHR35810">
    <property type="entry name" value="CYTOPLASMIC PROTEIN-RELATED"/>
    <property type="match status" value="1"/>
</dbReference>
<evidence type="ECO:0000313" key="2">
    <source>
        <dbReference type="Proteomes" id="UP000278334"/>
    </source>
</evidence>
<sequence length="353" mass="40430">MLPPTNPLTNSIMNKLTIQDELTEFLLYSDGNGDIRVETYLHNETLWLSQAQIAQLFGVQVPAISKHLKNIFESGELDEKVVVSILENTTQHGAIAGKTQNISVKYYNLDAILSAGYRVNSNKATQFRIWATNILKGFIIKGFAMDDERLKNGKHFGKDYFKELLERVRSIRTSERRIYQQITDIYAECSIDYDKNSNTTKNFFASVQNKFHYAITGQTAAEIIYTHADKSLPHMGLKTWKNAPNGRVLKSDTKIAKNYLTENEIKNLEQSISSYFDHIEIVIGNRTTMTMQDLADSVNKFLAFNEYKILENLGKKSKKQAEEKASLIYDDFNKTQEVYSDFDKVIEQIKGKK</sequence>
<dbReference type="PANTHER" id="PTHR35810:SF1">
    <property type="entry name" value="CYTOPLASMIC PROTEIN"/>
    <property type="match status" value="1"/>
</dbReference>